<dbReference type="EC" id="2.7.1.24" evidence="3 4"/>
<keyword evidence="3 5" id="KW-0418">Kinase</keyword>
<comment type="function">
    <text evidence="3">Catalyzes the phosphorylation of the 3'-hydroxyl group of dephosphocoenzyme A to form coenzyme A.</text>
</comment>
<comment type="subcellular location">
    <subcellularLocation>
        <location evidence="3">Cytoplasm</location>
    </subcellularLocation>
</comment>
<keyword evidence="3" id="KW-0808">Transferase</keyword>
<dbReference type="CDD" id="cd02022">
    <property type="entry name" value="DPCK"/>
    <property type="match status" value="1"/>
</dbReference>
<comment type="caution">
    <text evidence="5">The sequence shown here is derived from an EMBL/GenBank/DDBJ whole genome shotgun (WGS) entry which is preliminary data.</text>
</comment>
<organism evidence="5 6">
    <name type="scientific">Candidatus Enterococcus ferrettii</name>
    <dbReference type="NCBI Taxonomy" id="2815324"/>
    <lineage>
        <taxon>Bacteria</taxon>
        <taxon>Bacillati</taxon>
        <taxon>Bacillota</taxon>
        <taxon>Bacilli</taxon>
        <taxon>Lactobacillales</taxon>
        <taxon>Enterococcaceae</taxon>
        <taxon>Enterococcus</taxon>
    </lineage>
</organism>
<dbReference type="PANTHER" id="PTHR10695:SF46">
    <property type="entry name" value="BIFUNCTIONAL COENZYME A SYNTHASE-RELATED"/>
    <property type="match status" value="1"/>
</dbReference>
<keyword evidence="2 3" id="KW-0067">ATP-binding</keyword>
<dbReference type="PROSITE" id="PS51219">
    <property type="entry name" value="DPCK"/>
    <property type="match status" value="1"/>
</dbReference>
<dbReference type="Gene3D" id="3.40.50.300">
    <property type="entry name" value="P-loop containing nucleotide triphosphate hydrolases"/>
    <property type="match status" value="1"/>
</dbReference>
<accession>A0ABV0EQD8</accession>
<protein>
    <recommendedName>
        <fullName evidence="3 4">Dephospho-CoA kinase</fullName>
        <ecNumber evidence="3 4">2.7.1.24</ecNumber>
    </recommendedName>
    <alternativeName>
        <fullName evidence="3">Dephosphocoenzyme A kinase</fullName>
    </alternativeName>
</protein>
<dbReference type="Pfam" id="PF01121">
    <property type="entry name" value="CoaE"/>
    <property type="match status" value="1"/>
</dbReference>
<dbReference type="PANTHER" id="PTHR10695">
    <property type="entry name" value="DEPHOSPHO-COA KINASE-RELATED"/>
    <property type="match status" value="1"/>
</dbReference>
<dbReference type="SUPFAM" id="SSF52540">
    <property type="entry name" value="P-loop containing nucleoside triphosphate hydrolases"/>
    <property type="match status" value="1"/>
</dbReference>
<evidence type="ECO:0000256" key="2">
    <source>
        <dbReference type="ARBA" id="ARBA00022840"/>
    </source>
</evidence>
<comment type="catalytic activity">
    <reaction evidence="3">
        <text>3'-dephospho-CoA + ATP = ADP + CoA + H(+)</text>
        <dbReference type="Rhea" id="RHEA:18245"/>
        <dbReference type="ChEBI" id="CHEBI:15378"/>
        <dbReference type="ChEBI" id="CHEBI:30616"/>
        <dbReference type="ChEBI" id="CHEBI:57287"/>
        <dbReference type="ChEBI" id="CHEBI:57328"/>
        <dbReference type="ChEBI" id="CHEBI:456216"/>
        <dbReference type="EC" id="2.7.1.24"/>
    </reaction>
</comment>
<feature type="binding site" evidence="3">
    <location>
        <begin position="12"/>
        <end position="17"/>
    </location>
    <ligand>
        <name>ATP</name>
        <dbReference type="ChEBI" id="CHEBI:30616"/>
    </ligand>
</feature>
<keyword evidence="3" id="KW-0173">Coenzyme A biosynthesis</keyword>
<comment type="similarity">
    <text evidence="3">Belongs to the CoaE family.</text>
</comment>
<gene>
    <name evidence="3" type="primary">coaE</name>
    <name evidence="5" type="ORF">JZO67_002796</name>
</gene>
<dbReference type="HAMAP" id="MF_00376">
    <property type="entry name" value="Dephospho_CoA_kinase"/>
    <property type="match status" value="1"/>
</dbReference>
<name>A0ABV0EQD8_9ENTE</name>
<comment type="pathway">
    <text evidence="3">Cofactor biosynthesis; coenzyme A biosynthesis; CoA from (R)-pantothenate: step 5/5.</text>
</comment>
<dbReference type="InterPro" id="IPR001977">
    <property type="entry name" value="Depp_CoAkinase"/>
</dbReference>
<dbReference type="InterPro" id="IPR027417">
    <property type="entry name" value="P-loop_NTPase"/>
</dbReference>
<sequence>MSYVLGITGGIASGKSTVVNVFRSAGFPIVDGDVVAREVVEPGTPGLFALVEAFGEMIITPKGTLNRRKLGNLIFRDEEERKKLNRTLEPFIRNEIDRQIEVARKSNSLVIADIPLLYEGHYENKMDAIAVVYIDQDTQLRRLMVRNQLSEMEAMNRINSQMPLNEKKHLADVIFDNSGTLEETADQVIKWLKKQAFIE</sequence>
<evidence type="ECO:0000256" key="1">
    <source>
        <dbReference type="ARBA" id="ARBA00022741"/>
    </source>
</evidence>
<evidence type="ECO:0000313" key="6">
    <source>
        <dbReference type="Proteomes" id="UP000664357"/>
    </source>
</evidence>
<dbReference type="RefSeq" id="WP_207703317.1">
    <property type="nucleotide sequence ID" value="NZ_JAFREL020000002.1"/>
</dbReference>
<evidence type="ECO:0000256" key="3">
    <source>
        <dbReference type="HAMAP-Rule" id="MF_00376"/>
    </source>
</evidence>
<proteinExistence type="inferred from homology"/>
<dbReference type="GO" id="GO:0016301">
    <property type="term" value="F:kinase activity"/>
    <property type="evidence" value="ECO:0007669"/>
    <property type="project" value="UniProtKB-KW"/>
</dbReference>
<keyword evidence="3" id="KW-0963">Cytoplasm</keyword>
<keyword evidence="1 3" id="KW-0547">Nucleotide-binding</keyword>
<evidence type="ECO:0000256" key="4">
    <source>
        <dbReference type="NCBIfam" id="TIGR00152"/>
    </source>
</evidence>
<evidence type="ECO:0000313" key="5">
    <source>
        <dbReference type="EMBL" id="MEO1770843.1"/>
    </source>
</evidence>
<keyword evidence="6" id="KW-1185">Reference proteome</keyword>
<dbReference type="NCBIfam" id="TIGR00152">
    <property type="entry name" value="dephospho-CoA kinase"/>
    <property type="match status" value="1"/>
</dbReference>
<reference evidence="5 6" key="1">
    <citation type="submission" date="2024-02" db="EMBL/GenBank/DDBJ databases">
        <title>The Genome Sequence of Enterococcus sp. DIV0159.</title>
        <authorList>
            <person name="Earl A."/>
            <person name="Manson A."/>
            <person name="Gilmore M."/>
            <person name="Sanders J."/>
            <person name="Shea T."/>
            <person name="Howe W."/>
            <person name="Livny J."/>
            <person name="Cuomo C."/>
            <person name="Neafsey D."/>
            <person name="Birren B."/>
        </authorList>
    </citation>
    <scope>NUCLEOTIDE SEQUENCE [LARGE SCALE GENOMIC DNA]</scope>
    <source>
        <strain evidence="5 6">665A</strain>
    </source>
</reference>
<dbReference type="EMBL" id="JAFREL020000002">
    <property type="protein sequence ID" value="MEO1770843.1"/>
    <property type="molecule type" value="Genomic_DNA"/>
</dbReference>
<dbReference type="Proteomes" id="UP000664357">
    <property type="component" value="Unassembled WGS sequence"/>
</dbReference>